<proteinExistence type="predicted"/>
<dbReference type="EMBL" id="PSQE01000004">
    <property type="protein sequence ID" value="RHN60968.1"/>
    <property type="molecule type" value="Genomic_DNA"/>
</dbReference>
<protein>
    <submittedName>
        <fullName evidence="1">Uncharacterized protein</fullName>
    </submittedName>
</protein>
<evidence type="ECO:0000313" key="1">
    <source>
        <dbReference type="EMBL" id="RHN60968.1"/>
    </source>
</evidence>
<name>A0A396I829_MEDTR</name>
<sequence>MTKLRSTMEWRRVIGRPMDKNKGPVLLNLQTSNRNLNYTIN</sequence>
<comment type="caution">
    <text evidence="1">The sequence shown here is derived from an EMBL/GenBank/DDBJ whole genome shotgun (WGS) entry which is preliminary data.</text>
</comment>
<dbReference type="AlphaFoldDB" id="A0A396I829"/>
<reference evidence="1" key="1">
    <citation type="journal article" date="2018" name="Nat. Plants">
        <title>Whole-genome landscape of Medicago truncatula symbiotic genes.</title>
        <authorList>
            <person name="Pecrix Y."/>
            <person name="Gamas P."/>
            <person name="Carrere S."/>
        </authorList>
    </citation>
    <scope>NUCLEOTIDE SEQUENCE</scope>
    <source>
        <tissue evidence="1">Leaves</tissue>
    </source>
</reference>
<organism evidence="1">
    <name type="scientific">Medicago truncatula</name>
    <name type="common">Barrel medic</name>
    <name type="synonym">Medicago tribuloides</name>
    <dbReference type="NCBI Taxonomy" id="3880"/>
    <lineage>
        <taxon>Eukaryota</taxon>
        <taxon>Viridiplantae</taxon>
        <taxon>Streptophyta</taxon>
        <taxon>Embryophyta</taxon>
        <taxon>Tracheophyta</taxon>
        <taxon>Spermatophyta</taxon>
        <taxon>Magnoliopsida</taxon>
        <taxon>eudicotyledons</taxon>
        <taxon>Gunneridae</taxon>
        <taxon>Pentapetalae</taxon>
        <taxon>rosids</taxon>
        <taxon>fabids</taxon>
        <taxon>Fabales</taxon>
        <taxon>Fabaceae</taxon>
        <taxon>Papilionoideae</taxon>
        <taxon>50 kb inversion clade</taxon>
        <taxon>NPAAA clade</taxon>
        <taxon>Hologalegina</taxon>
        <taxon>IRL clade</taxon>
        <taxon>Trifolieae</taxon>
        <taxon>Medicago</taxon>
    </lineage>
</organism>
<accession>A0A396I829</accession>
<gene>
    <name evidence="1" type="ORF">MtrunA17_Chr4g0031551</name>
</gene>
<dbReference type="Gramene" id="rna23374">
    <property type="protein sequence ID" value="RHN60968.1"/>
    <property type="gene ID" value="gene23374"/>
</dbReference>
<dbReference type="Proteomes" id="UP000265566">
    <property type="component" value="Chromosome 4"/>
</dbReference>